<gene>
    <name evidence="2" type="ORF">C7M84_012340</name>
</gene>
<dbReference type="EMBL" id="QCYY01002563">
    <property type="protein sequence ID" value="ROT69447.1"/>
    <property type="molecule type" value="Genomic_DNA"/>
</dbReference>
<comment type="caution">
    <text evidence="2">The sequence shown here is derived from an EMBL/GenBank/DDBJ whole genome shotgun (WGS) entry which is preliminary data.</text>
</comment>
<sequence>MSKDHTIRDAPPSYSEAVYGDSGASNDFPPSSVPAVGANYGPAAPPPAAPLQPYTGFDYAPSHHPDLNPLLACHALTVGSKMGHLSYKIKDMAGQHVFTAKGKIEGDFFNCCDPAARWIEFDIRNLNKVPLTHFKVIFEELGCCTYPKSHLDVSYVPDILIGRVRVRGKYAYDITNTGGDIILTVEGGVGFCEILPYKICSPTGVEVGSIERVDGIKNRVFFPSDMDIRVKVQLLSTAVFIQYLDESRRKK</sequence>
<evidence type="ECO:0000313" key="3">
    <source>
        <dbReference type="Proteomes" id="UP000283509"/>
    </source>
</evidence>
<protein>
    <submittedName>
        <fullName evidence="2">Phospholipid scramblase 1</fullName>
    </submittedName>
</protein>
<dbReference type="OrthoDB" id="6347308at2759"/>
<evidence type="ECO:0000313" key="2">
    <source>
        <dbReference type="EMBL" id="ROT69447.1"/>
    </source>
</evidence>
<dbReference type="AlphaFoldDB" id="A0A423SZ03"/>
<accession>A0A423SZ03</accession>
<proteinExistence type="predicted"/>
<reference evidence="2 3" key="1">
    <citation type="submission" date="2018-04" db="EMBL/GenBank/DDBJ databases">
        <authorList>
            <person name="Zhang X."/>
            <person name="Yuan J."/>
            <person name="Li F."/>
            <person name="Xiang J."/>
        </authorList>
    </citation>
    <scope>NUCLEOTIDE SEQUENCE [LARGE SCALE GENOMIC DNA]</scope>
    <source>
        <tissue evidence="2">Muscle</tissue>
    </source>
</reference>
<name>A0A423SZ03_PENVA</name>
<dbReference type="Proteomes" id="UP000283509">
    <property type="component" value="Unassembled WGS sequence"/>
</dbReference>
<organism evidence="2 3">
    <name type="scientific">Penaeus vannamei</name>
    <name type="common">Whiteleg shrimp</name>
    <name type="synonym">Litopenaeus vannamei</name>
    <dbReference type="NCBI Taxonomy" id="6689"/>
    <lineage>
        <taxon>Eukaryota</taxon>
        <taxon>Metazoa</taxon>
        <taxon>Ecdysozoa</taxon>
        <taxon>Arthropoda</taxon>
        <taxon>Crustacea</taxon>
        <taxon>Multicrustacea</taxon>
        <taxon>Malacostraca</taxon>
        <taxon>Eumalacostraca</taxon>
        <taxon>Eucarida</taxon>
        <taxon>Decapoda</taxon>
        <taxon>Dendrobranchiata</taxon>
        <taxon>Penaeoidea</taxon>
        <taxon>Penaeidae</taxon>
        <taxon>Penaeus</taxon>
    </lineage>
</organism>
<evidence type="ECO:0000256" key="1">
    <source>
        <dbReference type="SAM" id="MobiDB-lite"/>
    </source>
</evidence>
<keyword evidence="3" id="KW-1185">Reference proteome</keyword>
<feature type="region of interest" description="Disordered" evidence="1">
    <location>
        <begin position="1"/>
        <end position="26"/>
    </location>
</feature>
<reference evidence="2 3" key="2">
    <citation type="submission" date="2019-01" db="EMBL/GenBank/DDBJ databases">
        <title>The decoding of complex shrimp genome reveals the adaptation for benthos swimmer, frequently molting mechanism and breeding impact on genome.</title>
        <authorList>
            <person name="Sun Y."/>
            <person name="Gao Y."/>
            <person name="Yu Y."/>
        </authorList>
    </citation>
    <scope>NUCLEOTIDE SEQUENCE [LARGE SCALE GENOMIC DNA]</scope>
    <source>
        <tissue evidence="2">Muscle</tissue>
    </source>
</reference>